<feature type="transmembrane region" description="Helical" evidence="9">
    <location>
        <begin position="99"/>
        <end position="116"/>
    </location>
</feature>
<keyword evidence="8" id="KW-0902">Two-component regulatory system</keyword>
<evidence type="ECO:0000256" key="2">
    <source>
        <dbReference type="ARBA" id="ARBA00012438"/>
    </source>
</evidence>
<keyword evidence="3" id="KW-0597">Phosphoprotein</keyword>
<keyword evidence="12" id="KW-1185">Reference proteome</keyword>
<dbReference type="SUPFAM" id="SSF55874">
    <property type="entry name" value="ATPase domain of HSP90 chaperone/DNA topoisomerase II/histidine kinase"/>
    <property type="match status" value="1"/>
</dbReference>
<comment type="caution">
    <text evidence="11">The sequence shown here is derived from an EMBL/GenBank/DDBJ whole genome shotgun (WGS) entry which is preliminary data.</text>
</comment>
<dbReference type="InterPro" id="IPR011712">
    <property type="entry name" value="Sig_transdc_His_kin_sub3_dim/P"/>
</dbReference>
<dbReference type="InterPro" id="IPR050482">
    <property type="entry name" value="Sensor_HK_TwoCompSys"/>
</dbReference>
<evidence type="ECO:0000313" key="12">
    <source>
        <dbReference type="Proteomes" id="UP000629365"/>
    </source>
</evidence>
<keyword evidence="5" id="KW-0547">Nucleotide-binding</keyword>
<name>A0ABQ1S090_9MICO</name>
<organism evidence="11 12">
    <name type="scientific">Microbacterium murale</name>
    <dbReference type="NCBI Taxonomy" id="1081040"/>
    <lineage>
        <taxon>Bacteria</taxon>
        <taxon>Bacillati</taxon>
        <taxon>Actinomycetota</taxon>
        <taxon>Actinomycetes</taxon>
        <taxon>Micrococcales</taxon>
        <taxon>Microbacteriaceae</taxon>
        <taxon>Microbacterium</taxon>
    </lineage>
</organism>
<keyword evidence="9" id="KW-0472">Membrane</keyword>
<evidence type="ECO:0000256" key="3">
    <source>
        <dbReference type="ARBA" id="ARBA00022553"/>
    </source>
</evidence>
<keyword evidence="9" id="KW-1133">Transmembrane helix</keyword>
<evidence type="ECO:0000256" key="1">
    <source>
        <dbReference type="ARBA" id="ARBA00000085"/>
    </source>
</evidence>
<feature type="transmembrane region" description="Helical" evidence="9">
    <location>
        <begin position="122"/>
        <end position="140"/>
    </location>
</feature>
<proteinExistence type="predicted"/>
<dbReference type="PANTHER" id="PTHR24421">
    <property type="entry name" value="NITRATE/NITRITE SENSOR PROTEIN NARX-RELATED"/>
    <property type="match status" value="1"/>
</dbReference>
<feature type="transmembrane region" description="Helical" evidence="9">
    <location>
        <begin position="56"/>
        <end position="78"/>
    </location>
</feature>
<dbReference type="InterPro" id="IPR036890">
    <property type="entry name" value="HATPase_C_sf"/>
</dbReference>
<comment type="catalytic activity">
    <reaction evidence="1">
        <text>ATP + protein L-histidine = ADP + protein N-phospho-L-histidine.</text>
        <dbReference type="EC" id="2.7.13.3"/>
    </reaction>
</comment>
<dbReference type="Gene3D" id="1.20.5.1930">
    <property type="match status" value="1"/>
</dbReference>
<keyword evidence="9" id="KW-0812">Transmembrane</keyword>
<dbReference type="EMBL" id="BMCM01000006">
    <property type="protein sequence ID" value="GGD88025.1"/>
    <property type="molecule type" value="Genomic_DNA"/>
</dbReference>
<protein>
    <recommendedName>
        <fullName evidence="2">histidine kinase</fullName>
        <ecNumber evidence="2">2.7.13.3</ecNumber>
    </recommendedName>
</protein>
<sequence length="382" mass="40747">MRARIPGWARDLIAAAVVLVTSFGPLMRFTDGLSPVGWIVVGLPVALMFVRRRYPWAVLVACVACFVVVSLTLMLTPFSALPTGLAVFTIATRTNRRTIVITVLCVLAVMIPASVFHEWASLHPLTMLVLVMVGFFAAAGDAIRSRRAYIDEITQRAVQAEQTREAEASRRVAEDRLRIARDLHDTVAHQISVINLHAAVASRAIDDDPDAAKSALTTVSTASRRVLSEIGDLLSTLRAPDESQSLVPTPGLGMVGALIDEFEASGLHVTARIEGELTDLPAAVDLAGYRLVQEALTNAHKHGSVPRAHVWIEREEGALRLVITNPTSSNASAGEASAGHGLLGIRERVTGVGGSLSTGRDGGTFRVDAFIPLAVEVPQAPA</sequence>
<gene>
    <name evidence="11" type="ORF">GCM10007269_33530</name>
</gene>
<reference evidence="12" key="1">
    <citation type="journal article" date="2019" name="Int. J. Syst. Evol. Microbiol.">
        <title>The Global Catalogue of Microorganisms (GCM) 10K type strain sequencing project: providing services to taxonomists for standard genome sequencing and annotation.</title>
        <authorList>
            <consortium name="The Broad Institute Genomics Platform"/>
            <consortium name="The Broad Institute Genome Sequencing Center for Infectious Disease"/>
            <person name="Wu L."/>
            <person name="Ma J."/>
        </authorList>
    </citation>
    <scope>NUCLEOTIDE SEQUENCE [LARGE SCALE GENOMIC DNA]</scope>
    <source>
        <strain evidence="12">CCM 7640</strain>
    </source>
</reference>
<evidence type="ECO:0000256" key="8">
    <source>
        <dbReference type="ARBA" id="ARBA00023012"/>
    </source>
</evidence>
<accession>A0ABQ1S090</accession>
<dbReference type="Pfam" id="PF07730">
    <property type="entry name" value="HisKA_3"/>
    <property type="match status" value="1"/>
</dbReference>
<dbReference type="PANTHER" id="PTHR24421:SF10">
    <property type="entry name" value="NITRATE_NITRITE SENSOR PROTEIN NARQ"/>
    <property type="match status" value="1"/>
</dbReference>
<evidence type="ECO:0000256" key="5">
    <source>
        <dbReference type="ARBA" id="ARBA00022741"/>
    </source>
</evidence>
<evidence type="ECO:0000256" key="7">
    <source>
        <dbReference type="ARBA" id="ARBA00022840"/>
    </source>
</evidence>
<keyword evidence="6 11" id="KW-0418">Kinase</keyword>
<feature type="domain" description="Signal transduction histidine kinase subgroup 3 dimerisation and phosphoacceptor" evidence="10">
    <location>
        <begin position="176"/>
        <end position="241"/>
    </location>
</feature>
<dbReference type="Proteomes" id="UP000629365">
    <property type="component" value="Unassembled WGS sequence"/>
</dbReference>
<keyword evidence="4" id="KW-0808">Transferase</keyword>
<dbReference type="Gene3D" id="3.30.565.10">
    <property type="entry name" value="Histidine kinase-like ATPase, C-terminal domain"/>
    <property type="match status" value="1"/>
</dbReference>
<dbReference type="CDD" id="cd16917">
    <property type="entry name" value="HATPase_UhpB-NarQ-NarX-like"/>
    <property type="match status" value="1"/>
</dbReference>
<evidence type="ECO:0000313" key="11">
    <source>
        <dbReference type="EMBL" id="GGD88025.1"/>
    </source>
</evidence>
<dbReference type="GO" id="GO:0016301">
    <property type="term" value="F:kinase activity"/>
    <property type="evidence" value="ECO:0007669"/>
    <property type="project" value="UniProtKB-KW"/>
</dbReference>
<dbReference type="EC" id="2.7.13.3" evidence="2"/>
<evidence type="ECO:0000256" key="6">
    <source>
        <dbReference type="ARBA" id="ARBA00022777"/>
    </source>
</evidence>
<evidence type="ECO:0000256" key="9">
    <source>
        <dbReference type="SAM" id="Phobius"/>
    </source>
</evidence>
<evidence type="ECO:0000259" key="10">
    <source>
        <dbReference type="Pfam" id="PF07730"/>
    </source>
</evidence>
<keyword evidence="7" id="KW-0067">ATP-binding</keyword>
<evidence type="ECO:0000256" key="4">
    <source>
        <dbReference type="ARBA" id="ARBA00022679"/>
    </source>
</evidence>